<gene>
    <name evidence="2" type="ORF">DMC30DRAFT_434468</name>
</gene>
<dbReference type="AlphaFoldDB" id="A0A5C5FYX9"/>
<reference evidence="2 3" key="1">
    <citation type="submission" date="2019-03" db="EMBL/GenBank/DDBJ databases">
        <title>Rhodosporidium diobovatum UCD-FST 08-225 genome sequencing, assembly, and annotation.</title>
        <authorList>
            <person name="Fakankun I.U."/>
            <person name="Fristensky B."/>
            <person name="Levin D.B."/>
        </authorList>
    </citation>
    <scope>NUCLEOTIDE SEQUENCE [LARGE SCALE GENOMIC DNA]</scope>
    <source>
        <strain evidence="2 3">UCD-FST 08-225</strain>
    </source>
</reference>
<dbReference type="EMBL" id="SOZI01000032">
    <property type="protein sequence ID" value="TNY22050.1"/>
    <property type="molecule type" value="Genomic_DNA"/>
</dbReference>
<feature type="compositionally biased region" description="Low complexity" evidence="1">
    <location>
        <begin position="284"/>
        <end position="303"/>
    </location>
</feature>
<name>A0A5C5FYX9_9BASI</name>
<organism evidence="2 3">
    <name type="scientific">Rhodotorula diobovata</name>
    <dbReference type="NCBI Taxonomy" id="5288"/>
    <lineage>
        <taxon>Eukaryota</taxon>
        <taxon>Fungi</taxon>
        <taxon>Dikarya</taxon>
        <taxon>Basidiomycota</taxon>
        <taxon>Pucciniomycotina</taxon>
        <taxon>Microbotryomycetes</taxon>
        <taxon>Sporidiobolales</taxon>
        <taxon>Sporidiobolaceae</taxon>
        <taxon>Rhodotorula</taxon>
    </lineage>
</organism>
<protein>
    <submittedName>
        <fullName evidence="2">Uncharacterized protein</fullName>
    </submittedName>
</protein>
<accession>A0A5C5FYX9</accession>
<evidence type="ECO:0000313" key="3">
    <source>
        <dbReference type="Proteomes" id="UP000311382"/>
    </source>
</evidence>
<feature type="non-terminal residue" evidence="2">
    <location>
        <position position="1"/>
    </location>
</feature>
<evidence type="ECO:0000313" key="2">
    <source>
        <dbReference type="EMBL" id="TNY22050.1"/>
    </source>
</evidence>
<sequence>ESLWAGLCATRLARVPVPRLPHRLLVPLIRLGRCDSSPARRSPPTKHPLRRTIVGSRFNLALTGQPAGAGCAQKQGEKSALASLPLSSSPASPSTSSPIAIMQLIATLAAFVATLALVQAAPAVDRVAIVAANRARLSSELAAASSSSAASVASVASVASAAARQSSISSVRNAIVSSNRARLSAELAAKATPSGFVTVPSSARPTPTPAPSAPASAASSSASSASSSSASFIPAYPGAPCAAHDQLCWLEVNFAEVVGRLDADFSRFQATCTGYDQMSPCTGPYARPSSTTAPAPARSSIAQ</sequence>
<dbReference type="Proteomes" id="UP000311382">
    <property type="component" value="Unassembled WGS sequence"/>
</dbReference>
<evidence type="ECO:0000256" key="1">
    <source>
        <dbReference type="SAM" id="MobiDB-lite"/>
    </source>
</evidence>
<comment type="caution">
    <text evidence="2">The sequence shown here is derived from an EMBL/GenBank/DDBJ whole genome shotgun (WGS) entry which is preliminary data.</text>
</comment>
<feature type="region of interest" description="Disordered" evidence="1">
    <location>
        <begin position="283"/>
        <end position="303"/>
    </location>
</feature>
<proteinExistence type="predicted"/>
<feature type="region of interest" description="Disordered" evidence="1">
    <location>
        <begin position="198"/>
        <end position="220"/>
    </location>
</feature>
<keyword evidence="3" id="KW-1185">Reference proteome</keyword>